<gene>
    <name evidence="6" type="ORF">MOV92_11680</name>
</gene>
<dbReference type="NCBIfam" id="TIGR01901">
    <property type="entry name" value="adhes_NPXG"/>
    <property type="match status" value="1"/>
</dbReference>
<sequence>MGAQANVRSIHRTPRPLVRHALPLALAASLATSLAQAQPPLPTTLPINGNVVGGTATIALPGGNTMTINQTSNGAIIDWGSFSVGSAATVTITQPGAASVLLNRVIGDGSTVPVSEIFGGLNANGRVFLVNPSGVLFGAGSQVNVGGLVASTLSISNEDFQAGLGSGRFVFTGNGEGVTNNGTITAASGGTVALLSSDSVDNTGQISAQRGTVIGAKGSGITLDFQGDGLTQVTIDDAGPALAFDINNSGTLTADGGQVVLTIQGNDIVSGIVHTGTIRARTLDNRGGRVVLSAGARRVAIDGGQIDVSGADPGQSGGNIAVSGSDVGLFNGARLDASGQAGGGRMDLGSNDGTLVVDAGSALSANAIDNGNGGYVGLQGGNGGARIFGDLSSHGGANGGFGGQVVTGSSAGFDLRGVRVNTGGGFWTVAASSNVSIVHGTDTGVMPADAYEAVTTAVLQDGDINRGLDAGSSINVVALGTTSLRGDLNVDGSAGAVAINRSVGSAPLTMMLSAKNQIAGNNFSIGSSSGPLNIDVNSNAVITAEINGGISFANATLLSNAGAIRLYGQNDAVNGFATATGGFGLQLFGTTLDTRIGQNDANSGGNVLVRGRGLGASAGEFVGEGLLLSGTQVYASTGNISLLGVGDIGSYGVQLEGRGTNAGISTTSGAIDIVGINGGGAVPNQSGLNVLGGFAIQSGSGRIRLSGHSGANGGPNADEISDALVIEDGVIASGGGIELNGSSDGSGVGVSIGAASRIDGGAGTVLLRAGNNGAASPMQLAGTVAAGAVDVRAGEVTAAGDVLDRNAAALQIGGGAGEFVSLASLANIAAPNLVIGHADHAGAITLAQALTRSGNLTVQNTGGNGGIALNGAVNLGSGTLALVSGGNINQSAAGGITAQSLLARSNNGSVDLSAGQNDVSGNTLAGGAAGGFGYTDINALSIGTVAATGFDAAGAASALSESGIGAAGAVSVRNNAGDMTLSQNVSGTDVDLVTAGRLQNAAGAGINASNRWRVWANTWVGETRGGLAGSGTLPNLYNCSFGGTCGVTVPTAGDHFIYAAQPTATIDIASSVREYGLDNPVFSFSFAGLILGDTFGNAIAGDASTLATVLSDVGNYAIGGNFTSPAGYALQINPGTLSITPASLLFTANPYSRLYGDPNGTLSGTVSGFRNGQSVADLLGTPVWTTNATQASDVGRYAIGLSGVSSQNYRFVGAPDNASAFDIQRANLLFTANPFSRRYGDPNGALSGTVSGFRNGQSVADLAGSLAWTSDATQASDVGQYAIGFGGVSSQNYQFVEAASNATALEIQKAPLVFTADPFIRLYGDPNGVLSGTVSGFRNGQSVADLAGSLAWSSDATQASGVGRYAIGFGGVSSRNYEFVAAGSNATALEIQKATLTYVADPVTVLFGQKLGDFTGSVAGFRNGDTPGGATTGTLKFSAEVGADAVPGVYPIQGSGLEAQNYTFAQAPANLTALSLNSLPPPALPDMTRLPPDSYVYSSNVGKTPTCPSTGPLDTPGLARRGDTLAREWSKVRSRPNLNSCLASERKSGCGDF</sequence>
<dbReference type="InterPro" id="IPR041286">
    <property type="entry name" value="MBG_2"/>
</dbReference>
<accession>A0ABY3XJN6</accession>
<evidence type="ECO:0000259" key="5">
    <source>
        <dbReference type="SMART" id="SM00912"/>
    </source>
</evidence>
<keyword evidence="2" id="KW-0964">Secreted</keyword>
<dbReference type="InterPro" id="IPR050909">
    <property type="entry name" value="Bact_Autotransporter_VF"/>
</dbReference>
<proteinExistence type="predicted"/>
<organism evidence="6 7">
    <name type="scientific">Lysobacter gummosus</name>
    <dbReference type="NCBI Taxonomy" id="262324"/>
    <lineage>
        <taxon>Bacteria</taxon>
        <taxon>Pseudomonadati</taxon>
        <taxon>Pseudomonadota</taxon>
        <taxon>Gammaproteobacteria</taxon>
        <taxon>Lysobacterales</taxon>
        <taxon>Lysobacteraceae</taxon>
        <taxon>Lysobacter</taxon>
    </lineage>
</organism>
<dbReference type="SUPFAM" id="SSF51126">
    <property type="entry name" value="Pectin lyase-like"/>
    <property type="match status" value="1"/>
</dbReference>
<dbReference type="Gene3D" id="2.160.20.10">
    <property type="entry name" value="Single-stranded right-handed beta-helix, Pectin lyase-like"/>
    <property type="match status" value="1"/>
</dbReference>
<dbReference type="RefSeq" id="WP_083512481.1">
    <property type="nucleotide sequence ID" value="NZ_CP011131.1"/>
</dbReference>
<comment type="subcellular location">
    <subcellularLocation>
        <location evidence="1">Secreted</location>
    </subcellularLocation>
</comment>
<feature type="chain" id="PRO_5047233032" evidence="4">
    <location>
        <begin position="38"/>
        <end position="1553"/>
    </location>
</feature>
<evidence type="ECO:0000256" key="1">
    <source>
        <dbReference type="ARBA" id="ARBA00004613"/>
    </source>
</evidence>
<dbReference type="Proteomes" id="UP000829194">
    <property type="component" value="Chromosome"/>
</dbReference>
<dbReference type="Pfam" id="PF18676">
    <property type="entry name" value="MBG_2"/>
    <property type="match status" value="5"/>
</dbReference>
<evidence type="ECO:0000256" key="4">
    <source>
        <dbReference type="SAM" id="SignalP"/>
    </source>
</evidence>
<dbReference type="PANTHER" id="PTHR12338:SF8">
    <property type="entry name" value="HEME_HEMOPEXIN-BINDING PROTEIN"/>
    <property type="match status" value="1"/>
</dbReference>
<feature type="domain" description="Filamentous haemagglutinin FhaB/tRNA nuclease CdiA-like TPS" evidence="5">
    <location>
        <begin position="42"/>
        <end position="159"/>
    </location>
</feature>
<reference evidence="6 7" key="1">
    <citation type="submission" date="2022-03" db="EMBL/GenBank/DDBJ databases">
        <title>Complete genome sequence of Lysobacter capsici VKM B-2533 and Lysobacter gummosus 10.1.1, promising sources of lytic agents.</title>
        <authorList>
            <person name="Tarlachkov S.V."/>
            <person name="Kudryakova I.V."/>
            <person name="Afoshin A.S."/>
            <person name="Leontyevskaya E.A."/>
            <person name="Leontyevskaya N.V."/>
        </authorList>
    </citation>
    <scope>NUCLEOTIDE SEQUENCE [LARGE SCALE GENOMIC DNA]</scope>
    <source>
        <strain evidence="6 7">10.1.1</strain>
    </source>
</reference>
<evidence type="ECO:0000256" key="2">
    <source>
        <dbReference type="ARBA" id="ARBA00022525"/>
    </source>
</evidence>
<dbReference type="InterPro" id="IPR011050">
    <property type="entry name" value="Pectin_lyase_fold/virulence"/>
</dbReference>
<keyword evidence="7" id="KW-1185">Reference proteome</keyword>
<name>A0ABY3XJN6_9GAMM</name>
<dbReference type="PANTHER" id="PTHR12338">
    <property type="entry name" value="AUTOTRANSPORTER"/>
    <property type="match status" value="1"/>
</dbReference>
<dbReference type="InterPro" id="IPR012334">
    <property type="entry name" value="Pectin_lyas_fold"/>
</dbReference>
<dbReference type="Pfam" id="PF05860">
    <property type="entry name" value="TPS"/>
    <property type="match status" value="1"/>
</dbReference>
<feature type="signal peptide" evidence="4">
    <location>
        <begin position="1"/>
        <end position="37"/>
    </location>
</feature>
<evidence type="ECO:0000256" key="3">
    <source>
        <dbReference type="ARBA" id="ARBA00022729"/>
    </source>
</evidence>
<dbReference type="SMART" id="SM00912">
    <property type="entry name" value="Haemagg_act"/>
    <property type="match status" value="1"/>
</dbReference>
<evidence type="ECO:0000313" key="6">
    <source>
        <dbReference type="EMBL" id="UNP31863.1"/>
    </source>
</evidence>
<protein>
    <submittedName>
        <fullName evidence="6">Filamentous hemagglutinin N-terminal domain-containing protein</fullName>
    </submittedName>
</protein>
<evidence type="ECO:0000313" key="7">
    <source>
        <dbReference type="Proteomes" id="UP000829194"/>
    </source>
</evidence>
<dbReference type="InterPro" id="IPR008638">
    <property type="entry name" value="FhaB/CdiA-like_TPS"/>
</dbReference>
<keyword evidence="3 4" id="KW-0732">Signal</keyword>
<dbReference type="EMBL" id="CP093547">
    <property type="protein sequence ID" value="UNP31863.1"/>
    <property type="molecule type" value="Genomic_DNA"/>
</dbReference>
<dbReference type="Gene3D" id="3.30.160.710">
    <property type="match status" value="2"/>
</dbReference>